<dbReference type="AlphaFoldDB" id="A0A427XJE5"/>
<evidence type="ECO:0000256" key="2">
    <source>
        <dbReference type="SAM" id="Phobius"/>
    </source>
</evidence>
<dbReference type="OrthoDB" id="2596891at2759"/>
<dbReference type="RefSeq" id="XP_028474085.1">
    <property type="nucleotide sequence ID" value="XM_028617622.1"/>
</dbReference>
<keyword evidence="2" id="KW-0472">Membrane</keyword>
<feature type="compositionally biased region" description="Basic and acidic residues" evidence="1">
    <location>
        <begin position="388"/>
        <end position="399"/>
    </location>
</feature>
<gene>
    <name evidence="3" type="ORF">EHS24_001861</name>
</gene>
<evidence type="ECO:0000313" key="4">
    <source>
        <dbReference type="Proteomes" id="UP000279236"/>
    </source>
</evidence>
<feature type="transmembrane region" description="Helical" evidence="2">
    <location>
        <begin position="682"/>
        <end position="704"/>
    </location>
</feature>
<proteinExistence type="predicted"/>
<feature type="region of interest" description="Disordered" evidence="1">
    <location>
        <begin position="234"/>
        <end position="253"/>
    </location>
</feature>
<comment type="caution">
    <text evidence="3">The sequence shown here is derived from an EMBL/GenBank/DDBJ whole genome shotgun (WGS) entry which is preliminary data.</text>
</comment>
<feature type="region of interest" description="Disordered" evidence="1">
    <location>
        <begin position="476"/>
        <end position="565"/>
    </location>
</feature>
<feature type="region of interest" description="Disordered" evidence="1">
    <location>
        <begin position="317"/>
        <end position="337"/>
    </location>
</feature>
<feature type="compositionally biased region" description="Low complexity" evidence="1">
    <location>
        <begin position="321"/>
        <end position="337"/>
    </location>
</feature>
<dbReference type="Proteomes" id="UP000279236">
    <property type="component" value="Unassembled WGS sequence"/>
</dbReference>
<reference evidence="3 4" key="1">
    <citation type="submission" date="2018-11" db="EMBL/GenBank/DDBJ databases">
        <title>Genome sequence of Apiotrichum porosum DSM 27194.</title>
        <authorList>
            <person name="Aliyu H."/>
            <person name="Gorte O."/>
            <person name="Ochsenreither K."/>
        </authorList>
    </citation>
    <scope>NUCLEOTIDE SEQUENCE [LARGE SCALE GENOMIC DNA]</scope>
    <source>
        <strain evidence="3 4">DSM 27194</strain>
    </source>
</reference>
<dbReference type="STRING" id="105984.A0A427XJE5"/>
<feature type="compositionally biased region" description="Low complexity" evidence="1">
    <location>
        <begin position="538"/>
        <end position="551"/>
    </location>
</feature>
<organism evidence="3 4">
    <name type="scientific">Apiotrichum porosum</name>
    <dbReference type="NCBI Taxonomy" id="105984"/>
    <lineage>
        <taxon>Eukaryota</taxon>
        <taxon>Fungi</taxon>
        <taxon>Dikarya</taxon>
        <taxon>Basidiomycota</taxon>
        <taxon>Agaricomycotina</taxon>
        <taxon>Tremellomycetes</taxon>
        <taxon>Trichosporonales</taxon>
        <taxon>Trichosporonaceae</taxon>
        <taxon>Apiotrichum</taxon>
    </lineage>
</organism>
<dbReference type="EMBL" id="RSCE01000011">
    <property type="protein sequence ID" value="RSH78938.1"/>
    <property type="molecule type" value="Genomic_DNA"/>
</dbReference>
<feature type="region of interest" description="Disordered" evidence="1">
    <location>
        <begin position="375"/>
        <end position="457"/>
    </location>
</feature>
<feature type="compositionally biased region" description="Low complexity" evidence="1">
    <location>
        <begin position="50"/>
        <end position="61"/>
    </location>
</feature>
<protein>
    <submittedName>
        <fullName evidence="3">Uncharacterized protein</fullName>
    </submittedName>
</protein>
<name>A0A427XJE5_9TREE</name>
<accession>A0A427XJE5</accession>
<evidence type="ECO:0000256" key="1">
    <source>
        <dbReference type="SAM" id="MobiDB-lite"/>
    </source>
</evidence>
<sequence>MSMAPPLPPASLAAESSSNRRDPLSPARVVRPASVSTPSITPFLPPPPIHGSTTTTTGHGPVSKASGTATAPTSAVPAHRQLDGSAVPLTAPDSPLASHPYFTHAASLSGKAAASGATPVRPHGRGHRVTRSVGCFPVSPMGDFGVESPRPAQREPLLPTNPALWTPSELAQHLGWSLRTGGADGTGPTLPSPVVEDVVTWVLRSRIAGKHGNRPPPFLPVLAQMSRRLRRTVRGRRASNSFSEADAVEEDDEDSDGVTRVKRLANAFDAITSASEASDSEPTLSFLRAQLTGDSVEGFGRVTPKTNDTPVWARRARRDSTASAVSTMSAASGMSTASGPIWCDRRDSAASAANIPAWSGRESMMSDAMMDEAMDAVPDSPSLPLAKKKPELEQKRVSDTETSPPPPYHSDAGPPSPTRTGLLFPSAADTAPGTPENNDSRSASVTPLHGAEMEREESDHLLRMAAHRAAGVNPYAALRREKGRPSLPSVSIRAEDPDDDDDDDEPWPSLRKVTARPLAVDALAPPSPATPANVAGMRVPSTRSVSRSAPSSRRRREREREMEKEMAVLTDRIRELEERLAAVETPTPIPTPPLLVTPTPASPVKAPMTPEAPAADITDVSMTAAHVCPTCSSPTHSASNSPPRSPAPAPDLTPAERKRSWLRSFDLVDDEGDRPRLLDMPIYLFLMGMGVGVGFSAVVVRMLFSKARG</sequence>
<keyword evidence="2" id="KW-1133">Transmembrane helix</keyword>
<feature type="region of interest" description="Disordered" evidence="1">
    <location>
        <begin position="1"/>
        <end position="76"/>
    </location>
</feature>
<dbReference type="GeneID" id="39586404"/>
<keyword evidence="4" id="KW-1185">Reference proteome</keyword>
<evidence type="ECO:0000313" key="3">
    <source>
        <dbReference type="EMBL" id="RSH78938.1"/>
    </source>
</evidence>
<keyword evidence="2" id="KW-0812">Transmembrane</keyword>
<feature type="compositionally biased region" description="Acidic residues" evidence="1">
    <location>
        <begin position="496"/>
        <end position="506"/>
    </location>
</feature>
<feature type="compositionally biased region" description="Polar residues" evidence="1">
    <location>
        <begin position="435"/>
        <end position="445"/>
    </location>
</feature>
<feature type="region of interest" description="Disordered" evidence="1">
    <location>
        <begin position="631"/>
        <end position="655"/>
    </location>
</feature>